<feature type="compositionally biased region" description="Basic and acidic residues" evidence="2">
    <location>
        <begin position="741"/>
        <end position="756"/>
    </location>
</feature>
<feature type="region of interest" description="Disordered" evidence="2">
    <location>
        <begin position="82"/>
        <end position="113"/>
    </location>
</feature>
<feature type="compositionally biased region" description="Basic residues" evidence="2">
    <location>
        <begin position="672"/>
        <end position="684"/>
    </location>
</feature>
<gene>
    <name evidence="3" type="ORF">ECRASSUSDP1_LOCUS25711</name>
</gene>
<dbReference type="AlphaFoldDB" id="A0AAD1Y3Y2"/>
<feature type="compositionally biased region" description="Basic and acidic residues" evidence="2">
    <location>
        <begin position="647"/>
        <end position="656"/>
    </location>
</feature>
<dbReference type="Proteomes" id="UP001295684">
    <property type="component" value="Unassembled WGS sequence"/>
</dbReference>
<proteinExistence type="predicted"/>
<feature type="compositionally biased region" description="Basic and acidic residues" evidence="2">
    <location>
        <begin position="685"/>
        <end position="694"/>
    </location>
</feature>
<accession>A0AAD1Y3Y2</accession>
<keyword evidence="1" id="KW-0175">Coiled coil</keyword>
<name>A0AAD1Y3Y2_EUPCR</name>
<feature type="region of interest" description="Disordered" evidence="2">
    <location>
        <begin position="610"/>
        <end position="773"/>
    </location>
</feature>
<feature type="compositionally biased region" description="Basic and acidic residues" evidence="2">
    <location>
        <begin position="12"/>
        <end position="30"/>
    </location>
</feature>
<dbReference type="EMBL" id="CAMPGE010026506">
    <property type="protein sequence ID" value="CAI2384189.1"/>
    <property type="molecule type" value="Genomic_DNA"/>
</dbReference>
<evidence type="ECO:0000313" key="3">
    <source>
        <dbReference type="EMBL" id="CAI2384189.1"/>
    </source>
</evidence>
<feature type="region of interest" description="Disordered" evidence="2">
    <location>
        <begin position="1"/>
        <end position="67"/>
    </location>
</feature>
<reference evidence="3" key="1">
    <citation type="submission" date="2023-07" db="EMBL/GenBank/DDBJ databases">
        <authorList>
            <consortium name="AG Swart"/>
            <person name="Singh M."/>
            <person name="Singh A."/>
            <person name="Seah K."/>
            <person name="Emmerich C."/>
        </authorList>
    </citation>
    <scope>NUCLEOTIDE SEQUENCE</scope>
    <source>
        <strain evidence="3">DP1</strain>
    </source>
</reference>
<comment type="caution">
    <text evidence="3">The sequence shown here is derived from an EMBL/GenBank/DDBJ whole genome shotgun (WGS) entry which is preliminary data.</text>
</comment>
<evidence type="ECO:0000256" key="2">
    <source>
        <dbReference type="SAM" id="MobiDB-lite"/>
    </source>
</evidence>
<sequence>MSAEHIAKGAHQKLETVMEDSKEALDEGGSKKSCFISPGRRNSMTEIPIEELIPCSGSGEDNEELRSISRAEDELEGKIEFSLSDIDPDSSSGNQEDRPNNFDSSRQSRSMSYTRISINSEKLESTWEARASDNILSISNNYRNKSLINKKEAFNYCMEELDDSVEDLENSILSKAKNSLESLKSSGPKEKNALGQSNYRGSSLDWKANLESSFANSVETETKDENSKLSKPVICATCEQKDTDLCILKVMNDDLVAKNSSLTNQCHDLQEIITQLLEDTEKLKSFIQDNFSSKSTQTDLVNENDFVQQLQREIREYQSQNRILTTKEGSYLCDIQNLKQEIACLEEKGKQNLSEFQQKFYICKTAAQKQIKSLQEQNQKQEEIIAKMVKDRQDSISKGRNLVQSFKNIKHKAAKKKFKSSGSSKPTPKFYKSAINFDVQYINTSKKELEAPKEVKLQTPGIINGSKISPEKAIFSNLLQGQTHSCDESKTGAPRGAPACLNPHVCSETKFSTIEDMSINPDEIEDIKPTAAKYSSIIREIRYEQEQGDLSQEYSPPYRRTSSRKREQHLYGRSRDTGSLMDDYHIHNHNTNFQVNLKEKLLTIADKDKGLNDKSSIDIPHSQSSVSKEDTRTFPDKVGQNKNTNLKKSDKIEDYTTQKTKNRKNKAEKGRAKARSQKPMTKPHKALDKKEAKNQQDNSALARLKNIRKTVLLQKVLPRSSKRGSKVGSSDKNPDQSSQYHDSDNLRANKARERPLRSSKFSTVDHKFKNSEQQNLKKTYHTISNPIFSKISTSIPVRSNSLKFRYPKNDQSLIVH</sequence>
<feature type="coiled-coil region" evidence="1">
    <location>
        <begin position="259"/>
        <end position="391"/>
    </location>
</feature>
<feature type="compositionally biased region" description="Polar residues" evidence="2">
    <location>
        <begin position="101"/>
        <end position="113"/>
    </location>
</feature>
<feature type="region of interest" description="Disordered" evidence="2">
    <location>
        <begin position="548"/>
        <end position="571"/>
    </location>
</feature>
<keyword evidence="4" id="KW-1185">Reference proteome</keyword>
<organism evidence="3 4">
    <name type="scientific">Euplotes crassus</name>
    <dbReference type="NCBI Taxonomy" id="5936"/>
    <lineage>
        <taxon>Eukaryota</taxon>
        <taxon>Sar</taxon>
        <taxon>Alveolata</taxon>
        <taxon>Ciliophora</taxon>
        <taxon>Intramacronucleata</taxon>
        <taxon>Spirotrichea</taxon>
        <taxon>Hypotrichia</taxon>
        <taxon>Euplotida</taxon>
        <taxon>Euplotidae</taxon>
        <taxon>Moneuplotes</taxon>
    </lineage>
</organism>
<evidence type="ECO:0000313" key="4">
    <source>
        <dbReference type="Proteomes" id="UP001295684"/>
    </source>
</evidence>
<protein>
    <submittedName>
        <fullName evidence="3">Uncharacterized protein</fullName>
    </submittedName>
</protein>
<evidence type="ECO:0000256" key="1">
    <source>
        <dbReference type="SAM" id="Coils"/>
    </source>
</evidence>